<reference evidence="2 3" key="1">
    <citation type="journal article" date="2019" name="Appl. Microbiol. Biotechnol.">
        <title>Uncovering carbohydrate metabolism through a genotype-phenotype association study of 56 lactic acid bacteria genomes.</title>
        <authorList>
            <person name="Buron-Moles G."/>
            <person name="Chailyan A."/>
            <person name="Dolejs I."/>
            <person name="Forster J."/>
            <person name="Miks M.H."/>
        </authorList>
    </citation>
    <scope>NUCLEOTIDE SEQUENCE [LARGE SCALE GENOMIC DNA]</scope>
    <source>
        <strain evidence="2 3">ATCC 49373</strain>
    </source>
</reference>
<name>A0A4R5NS66_9LACO</name>
<evidence type="ECO:0000259" key="1">
    <source>
        <dbReference type="PROSITE" id="PS50943"/>
    </source>
</evidence>
<dbReference type="Pfam" id="PF01381">
    <property type="entry name" value="HTH_3"/>
    <property type="match status" value="1"/>
</dbReference>
<feature type="domain" description="HTH cro/C1-type" evidence="1">
    <location>
        <begin position="36"/>
        <end position="90"/>
    </location>
</feature>
<keyword evidence="3" id="KW-1185">Reference proteome</keyword>
<dbReference type="PROSITE" id="PS50943">
    <property type="entry name" value="HTH_CROC1"/>
    <property type="match status" value="1"/>
</dbReference>
<dbReference type="InterPro" id="IPR001387">
    <property type="entry name" value="Cro/C1-type_HTH"/>
</dbReference>
<dbReference type="Proteomes" id="UP000294854">
    <property type="component" value="Unassembled WGS sequence"/>
</dbReference>
<protein>
    <recommendedName>
        <fullName evidence="1">HTH cro/C1-type domain-containing protein</fullName>
    </recommendedName>
</protein>
<dbReference type="Gene3D" id="1.10.260.40">
    <property type="entry name" value="lambda repressor-like DNA-binding domains"/>
    <property type="match status" value="1"/>
</dbReference>
<comment type="caution">
    <text evidence="2">The sequence shown here is derived from an EMBL/GenBank/DDBJ whole genome shotgun (WGS) entry which is preliminary data.</text>
</comment>
<dbReference type="SMART" id="SM00530">
    <property type="entry name" value="HTH_XRE"/>
    <property type="match status" value="1"/>
</dbReference>
<dbReference type="SUPFAM" id="SSF47413">
    <property type="entry name" value="lambda repressor-like DNA-binding domains"/>
    <property type="match status" value="1"/>
</dbReference>
<gene>
    <name evidence="2" type="ORF">C5L31_002188</name>
</gene>
<dbReference type="AlphaFoldDB" id="A0A4R5NS66"/>
<evidence type="ECO:0000313" key="2">
    <source>
        <dbReference type="EMBL" id="TDG79969.1"/>
    </source>
</evidence>
<organism evidence="2 3">
    <name type="scientific">Secundilactobacillus malefermentans</name>
    <dbReference type="NCBI Taxonomy" id="176292"/>
    <lineage>
        <taxon>Bacteria</taxon>
        <taxon>Bacillati</taxon>
        <taxon>Bacillota</taxon>
        <taxon>Bacilli</taxon>
        <taxon>Lactobacillales</taxon>
        <taxon>Lactobacillaceae</taxon>
        <taxon>Secundilactobacillus</taxon>
    </lineage>
</organism>
<accession>A0A4R5NS66</accession>
<proteinExistence type="predicted"/>
<dbReference type="RefSeq" id="WP_162097567.1">
    <property type="nucleotide sequence ID" value="NZ_PUFO01000016.1"/>
</dbReference>
<dbReference type="STRING" id="1122149.FD44_GL001780"/>
<dbReference type="InterPro" id="IPR010982">
    <property type="entry name" value="Lambda_DNA-bd_dom_sf"/>
</dbReference>
<evidence type="ECO:0000313" key="3">
    <source>
        <dbReference type="Proteomes" id="UP000294854"/>
    </source>
</evidence>
<dbReference type="CDD" id="cd00093">
    <property type="entry name" value="HTH_XRE"/>
    <property type="match status" value="1"/>
</dbReference>
<sequence length="91" mass="10224">MKKTYNELLADLQAKDPQLTDLTMVNRTRVEIAKQVYQLRIDKQLTQKELAKISGVSQAAIVHIERAEVSASFETIGKLTRAMSGHITVKI</sequence>
<dbReference type="EMBL" id="PUFO01000016">
    <property type="protein sequence ID" value="TDG79969.1"/>
    <property type="molecule type" value="Genomic_DNA"/>
</dbReference>
<dbReference type="GO" id="GO:0003677">
    <property type="term" value="F:DNA binding"/>
    <property type="evidence" value="ECO:0007669"/>
    <property type="project" value="InterPro"/>
</dbReference>